<comment type="caution">
    <text evidence="1">The sequence shown here is derived from an EMBL/GenBank/DDBJ whole genome shotgun (WGS) entry which is preliminary data.</text>
</comment>
<evidence type="ECO:0000313" key="2">
    <source>
        <dbReference type="Proteomes" id="UP001300383"/>
    </source>
</evidence>
<keyword evidence="2" id="KW-1185">Reference proteome</keyword>
<dbReference type="RefSeq" id="WP_283231928.1">
    <property type="nucleotide sequence ID" value="NZ_JASGBQ010000038.1"/>
</dbReference>
<accession>A0AAP4F0L6</accession>
<protein>
    <recommendedName>
        <fullName evidence="3">CGNR zinc finger domain-containing protein</fullName>
    </recommendedName>
</protein>
<sequence>MNNLFQKTSSNWARYDKYEWKEDKEGTLYITPSPDAKVSLYNPIKDSEQMVLKAVNLGLMCMDKNNTQECLQNAIMDFVTGYGLLGFMTALPTTPEFITYNAVYFPKNHFIKEESMTTEKYLSYFFPFDKIDFVKKGLESSWSTDDVQMMALIMTMKNKPQAVMMSFQKEYAERYDWLVTLFKDWAFTFMSSFLYYQDFDMLDDMQKQLYRQGMAAFGGIAPTYHIELLEHPTIVWDFHSLLLGVQMMFSFMLTDEKSSLKVCKHCGNAFVAGRPNSIFCSGKCKNQYNVYKSRAKDKDNNN</sequence>
<gene>
    <name evidence="1" type="ORF">QJ036_13805</name>
</gene>
<evidence type="ECO:0000313" key="1">
    <source>
        <dbReference type="EMBL" id="MDI9243520.1"/>
    </source>
</evidence>
<reference evidence="1 2" key="1">
    <citation type="submission" date="2023-05" db="EMBL/GenBank/DDBJ databases">
        <title>[ruminococcus] sp. nov., isolated from a pig farm feces dump.</title>
        <authorList>
            <person name="Chang Y.-H."/>
        </authorList>
    </citation>
    <scope>NUCLEOTIDE SEQUENCE [LARGE SCALE GENOMIC DNA]</scope>
    <source>
        <strain evidence="1 2">YH-rum2234</strain>
    </source>
</reference>
<dbReference type="EMBL" id="JASGBQ010000038">
    <property type="protein sequence ID" value="MDI9243520.1"/>
    <property type="molecule type" value="Genomic_DNA"/>
</dbReference>
<dbReference type="AlphaFoldDB" id="A0AAP4F0L6"/>
<name>A0AAP4F0L6_9FIRM</name>
<dbReference type="Proteomes" id="UP001300383">
    <property type="component" value="Unassembled WGS sequence"/>
</dbReference>
<proteinExistence type="predicted"/>
<evidence type="ECO:0008006" key="3">
    <source>
        <dbReference type="Google" id="ProtNLM"/>
    </source>
</evidence>
<organism evidence="1 2">
    <name type="scientific">Fusibacillus kribbianus</name>
    <dbReference type="NCBI Taxonomy" id="3044208"/>
    <lineage>
        <taxon>Bacteria</taxon>
        <taxon>Bacillati</taxon>
        <taxon>Bacillota</taxon>
        <taxon>Clostridia</taxon>
        <taxon>Lachnospirales</taxon>
        <taxon>Lachnospiraceae</taxon>
        <taxon>Fusibacillus</taxon>
    </lineage>
</organism>